<gene>
    <name evidence="1" type="ORF">GSI_03257</name>
</gene>
<protein>
    <recommendedName>
        <fullName evidence="3">BTB domain-containing protein</fullName>
    </recommendedName>
</protein>
<proteinExistence type="predicted"/>
<dbReference type="Gene3D" id="3.30.710.10">
    <property type="entry name" value="Potassium Channel Kv1.1, Chain A"/>
    <property type="match status" value="1"/>
</dbReference>
<dbReference type="STRING" id="1077348.A0A2G8SL50"/>
<keyword evidence="2" id="KW-1185">Reference proteome</keyword>
<dbReference type="AlphaFoldDB" id="A0A2G8SL50"/>
<reference evidence="1 2" key="1">
    <citation type="journal article" date="2015" name="Sci. Rep.">
        <title>Chromosome-level genome map provides insights into diverse defense mechanisms in the medicinal fungus Ganoderma sinense.</title>
        <authorList>
            <person name="Zhu Y."/>
            <person name="Xu J."/>
            <person name="Sun C."/>
            <person name="Zhou S."/>
            <person name="Xu H."/>
            <person name="Nelson D.R."/>
            <person name="Qian J."/>
            <person name="Song J."/>
            <person name="Luo H."/>
            <person name="Xiang L."/>
            <person name="Li Y."/>
            <person name="Xu Z."/>
            <person name="Ji A."/>
            <person name="Wang L."/>
            <person name="Lu S."/>
            <person name="Hayward A."/>
            <person name="Sun W."/>
            <person name="Li X."/>
            <person name="Schwartz D.C."/>
            <person name="Wang Y."/>
            <person name="Chen S."/>
        </authorList>
    </citation>
    <scope>NUCLEOTIDE SEQUENCE [LARGE SCALE GENOMIC DNA]</scope>
    <source>
        <strain evidence="1 2">ZZ0214-1</strain>
    </source>
</reference>
<evidence type="ECO:0000313" key="2">
    <source>
        <dbReference type="Proteomes" id="UP000230002"/>
    </source>
</evidence>
<organism evidence="1 2">
    <name type="scientific">Ganoderma sinense ZZ0214-1</name>
    <dbReference type="NCBI Taxonomy" id="1077348"/>
    <lineage>
        <taxon>Eukaryota</taxon>
        <taxon>Fungi</taxon>
        <taxon>Dikarya</taxon>
        <taxon>Basidiomycota</taxon>
        <taxon>Agaricomycotina</taxon>
        <taxon>Agaricomycetes</taxon>
        <taxon>Polyporales</taxon>
        <taxon>Polyporaceae</taxon>
        <taxon>Ganoderma</taxon>
    </lineage>
</organism>
<name>A0A2G8SL50_9APHY</name>
<comment type="caution">
    <text evidence="1">The sequence shown here is derived from an EMBL/GenBank/DDBJ whole genome shotgun (WGS) entry which is preliminary data.</text>
</comment>
<evidence type="ECO:0000313" key="1">
    <source>
        <dbReference type="EMBL" id="PIL34480.1"/>
    </source>
</evidence>
<evidence type="ECO:0008006" key="3">
    <source>
        <dbReference type="Google" id="ProtNLM"/>
    </source>
</evidence>
<dbReference type="EMBL" id="AYKW01000005">
    <property type="protein sequence ID" value="PIL34480.1"/>
    <property type="molecule type" value="Genomic_DNA"/>
</dbReference>
<dbReference type="OrthoDB" id="2804507at2759"/>
<sequence length="256" mass="29183">MLYKLLRSQLAQQSDHFSALFTLKPEDPGEGMSDSNPIVLHGVVASEFDYICAYITGQFDDSVEGLAALLNLGSFLQMSRPRNYALQQLNALPAWSPFLKLHLGVRNQIDVWTQASFRHIVLHIPLEEITMKDMLCIGGPAFWAIVQAKNRILEHRRLLAFDWPEAVHGPNCRLSTACGLTWKSEWWYTFAKCILHPDNHYSATDALKEVELTDIDYMKDECKALTIRAVREDGALEQSEEIIEEALKTFLQFIDQ</sequence>
<dbReference type="InterPro" id="IPR011333">
    <property type="entry name" value="SKP1/BTB/POZ_sf"/>
</dbReference>
<accession>A0A2G8SL50</accession>
<dbReference type="Proteomes" id="UP000230002">
    <property type="component" value="Unassembled WGS sequence"/>
</dbReference>